<evidence type="ECO:0000259" key="2">
    <source>
        <dbReference type="Pfam" id="PF24968"/>
    </source>
</evidence>
<gene>
    <name evidence="3" type="ORF">B0T24DRAFT_616466</name>
</gene>
<dbReference type="Proteomes" id="UP001287356">
    <property type="component" value="Unassembled WGS sequence"/>
</dbReference>
<name>A0AAE0KG23_9PEZI</name>
<dbReference type="InterPro" id="IPR056672">
    <property type="entry name" value="DUF7770"/>
</dbReference>
<organism evidence="3 4">
    <name type="scientific">Lasiosphaeria ovina</name>
    <dbReference type="NCBI Taxonomy" id="92902"/>
    <lineage>
        <taxon>Eukaryota</taxon>
        <taxon>Fungi</taxon>
        <taxon>Dikarya</taxon>
        <taxon>Ascomycota</taxon>
        <taxon>Pezizomycotina</taxon>
        <taxon>Sordariomycetes</taxon>
        <taxon>Sordariomycetidae</taxon>
        <taxon>Sordariales</taxon>
        <taxon>Lasiosphaeriaceae</taxon>
        <taxon>Lasiosphaeria</taxon>
    </lineage>
</organism>
<dbReference type="EMBL" id="JAULSN010000003">
    <property type="protein sequence ID" value="KAK3375550.1"/>
    <property type="molecule type" value="Genomic_DNA"/>
</dbReference>
<dbReference type="AlphaFoldDB" id="A0AAE0KG23"/>
<dbReference type="Pfam" id="PF24968">
    <property type="entry name" value="DUF7770"/>
    <property type="match status" value="1"/>
</dbReference>
<sequence length="334" mass="36653">MENQPGDSDRERIRLRNTQNDRRLFPWSPLPGDNSESSTARAEAPQVNGQVPSAAAPSFRLSLFSRGRGRHPLPTSRPIRPAYVDAGTQTDITSIAPRCITRSSRRGRPSTRSRQDLQSRLNPIPPRLLPNNVAPTAPASSAGAAAAVPVTSVRYFPENLTEQMRAMPVVQLQLISHRGYPSLGHSWSLFLPSNNTLQSGIQIDILPSSAPAPEETDSGVYRATMEVRYGLARSFPGATNGAPLHRETLGVAPGLTVRDFVDALRRVGAHHYEFTVPITGDVAWVQDQVSVFHAQSLLADADEVLRAVRNVRLDYSTDPPRVPSNRRSEGLYYL</sequence>
<reference evidence="3" key="1">
    <citation type="journal article" date="2023" name="Mol. Phylogenet. Evol.">
        <title>Genome-scale phylogeny and comparative genomics of the fungal order Sordariales.</title>
        <authorList>
            <person name="Hensen N."/>
            <person name="Bonometti L."/>
            <person name="Westerberg I."/>
            <person name="Brannstrom I.O."/>
            <person name="Guillou S."/>
            <person name="Cros-Aarteil S."/>
            <person name="Calhoun S."/>
            <person name="Haridas S."/>
            <person name="Kuo A."/>
            <person name="Mondo S."/>
            <person name="Pangilinan J."/>
            <person name="Riley R."/>
            <person name="LaButti K."/>
            <person name="Andreopoulos B."/>
            <person name="Lipzen A."/>
            <person name="Chen C."/>
            <person name="Yan M."/>
            <person name="Daum C."/>
            <person name="Ng V."/>
            <person name="Clum A."/>
            <person name="Steindorff A."/>
            <person name="Ohm R.A."/>
            <person name="Martin F."/>
            <person name="Silar P."/>
            <person name="Natvig D.O."/>
            <person name="Lalanne C."/>
            <person name="Gautier V."/>
            <person name="Ament-Velasquez S.L."/>
            <person name="Kruys A."/>
            <person name="Hutchinson M.I."/>
            <person name="Powell A.J."/>
            <person name="Barry K."/>
            <person name="Miller A.N."/>
            <person name="Grigoriev I.V."/>
            <person name="Debuchy R."/>
            <person name="Gladieux P."/>
            <person name="Hiltunen Thoren M."/>
            <person name="Johannesson H."/>
        </authorList>
    </citation>
    <scope>NUCLEOTIDE SEQUENCE</scope>
    <source>
        <strain evidence="3">CBS 958.72</strain>
    </source>
</reference>
<reference evidence="3" key="2">
    <citation type="submission" date="2023-06" db="EMBL/GenBank/DDBJ databases">
        <authorList>
            <consortium name="Lawrence Berkeley National Laboratory"/>
            <person name="Haridas S."/>
            <person name="Hensen N."/>
            <person name="Bonometti L."/>
            <person name="Westerberg I."/>
            <person name="Brannstrom I.O."/>
            <person name="Guillou S."/>
            <person name="Cros-Aarteil S."/>
            <person name="Calhoun S."/>
            <person name="Kuo A."/>
            <person name="Mondo S."/>
            <person name="Pangilinan J."/>
            <person name="Riley R."/>
            <person name="Labutti K."/>
            <person name="Andreopoulos B."/>
            <person name="Lipzen A."/>
            <person name="Chen C."/>
            <person name="Yanf M."/>
            <person name="Daum C."/>
            <person name="Ng V."/>
            <person name="Clum A."/>
            <person name="Steindorff A."/>
            <person name="Ohm R."/>
            <person name="Martin F."/>
            <person name="Silar P."/>
            <person name="Natvig D."/>
            <person name="Lalanne C."/>
            <person name="Gautier V."/>
            <person name="Ament-Velasquez S.L."/>
            <person name="Kruys A."/>
            <person name="Hutchinson M.I."/>
            <person name="Powell A.J."/>
            <person name="Barry K."/>
            <person name="Miller A.N."/>
            <person name="Grigoriev I.V."/>
            <person name="Debuchy R."/>
            <person name="Gladieux P."/>
            <person name="Thoren M.H."/>
            <person name="Johannesson H."/>
        </authorList>
    </citation>
    <scope>NUCLEOTIDE SEQUENCE</scope>
    <source>
        <strain evidence="3">CBS 958.72</strain>
    </source>
</reference>
<feature type="region of interest" description="Disordered" evidence="1">
    <location>
        <begin position="1"/>
        <end position="54"/>
    </location>
</feature>
<evidence type="ECO:0000256" key="1">
    <source>
        <dbReference type="SAM" id="MobiDB-lite"/>
    </source>
</evidence>
<feature type="region of interest" description="Disordered" evidence="1">
    <location>
        <begin position="99"/>
        <end position="143"/>
    </location>
</feature>
<keyword evidence="4" id="KW-1185">Reference proteome</keyword>
<proteinExistence type="predicted"/>
<protein>
    <recommendedName>
        <fullName evidence="2">DUF7770 domain-containing protein</fullName>
    </recommendedName>
</protein>
<feature type="compositionally biased region" description="Low complexity" evidence="1">
    <location>
        <begin position="129"/>
        <end position="143"/>
    </location>
</feature>
<comment type="caution">
    <text evidence="3">The sequence shown here is derived from an EMBL/GenBank/DDBJ whole genome shotgun (WGS) entry which is preliminary data.</text>
</comment>
<feature type="compositionally biased region" description="Basic and acidic residues" evidence="1">
    <location>
        <begin position="7"/>
        <end position="24"/>
    </location>
</feature>
<feature type="domain" description="DUF7770" evidence="2">
    <location>
        <begin position="187"/>
        <end position="332"/>
    </location>
</feature>
<accession>A0AAE0KG23</accession>
<evidence type="ECO:0000313" key="4">
    <source>
        <dbReference type="Proteomes" id="UP001287356"/>
    </source>
</evidence>
<evidence type="ECO:0000313" key="3">
    <source>
        <dbReference type="EMBL" id="KAK3375550.1"/>
    </source>
</evidence>